<proteinExistence type="inferred from homology"/>
<keyword evidence="2" id="KW-0479">Metal-binding</keyword>
<gene>
    <name evidence="6" type="ORF">CYPRO_2014</name>
</gene>
<evidence type="ECO:0000259" key="5">
    <source>
        <dbReference type="PROSITE" id="PS51747"/>
    </source>
</evidence>
<protein>
    <submittedName>
        <fullName evidence="6">Cytidine deaminase, homotetrameric</fullName>
    </submittedName>
</protein>
<evidence type="ECO:0000256" key="3">
    <source>
        <dbReference type="ARBA" id="ARBA00022801"/>
    </source>
</evidence>
<dbReference type="InterPro" id="IPR050202">
    <property type="entry name" value="Cyt/Deoxycyt_deaminase"/>
</dbReference>
<name>A0A345ULB2_9BACT</name>
<dbReference type="InterPro" id="IPR002125">
    <property type="entry name" value="CMP_dCMP_dom"/>
</dbReference>
<sequence>MDFQKLTQFSYAPYSGKRQACVVASDTGAYYPGVRIENISFPLTIGRIQAAVFSCLADQETPKTLYLPDQADTGELLSFWQSAFDLKVITDPDFTFESKSLAVPKSETGQSITYSYLIELCGKAVIPNSSFPVAAMLEAGEYFMPGVNMETSAWELGLCAERIALSRAIAAGFSQHELGKMFIAAPKGDYVSPCGACRQLLMEHIPAKPVILFQNATETLTIASDHLMPYHFATDKLGSTPDKP</sequence>
<comment type="similarity">
    <text evidence="1">Belongs to the cytidine and deoxycytidylate deaminase family.</text>
</comment>
<dbReference type="GO" id="GO:0055086">
    <property type="term" value="P:nucleobase-containing small molecule metabolic process"/>
    <property type="evidence" value="ECO:0007669"/>
    <property type="project" value="UniProtKB-ARBA"/>
</dbReference>
<evidence type="ECO:0000256" key="4">
    <source>
        <dbReference type="ARBA" id="ARBA00022833"/>
    </source>
</evidence>
<dbReference type="GO" id="GO:0004126">
    <property type="term" value="F:cytidine deaminase activity"/>
    <property type="evidence" value="ECO:0007669"/>
    <property type="project" value="UniProtKB-ARBA"/>
</dbReference>
<dbReference type="EMBL" id="CP027806">
    <property type="protein sequence ID" value="AXJ01264.1"/>
    <property type="molecule type" value="Genomic_DNA"/>
</dbReference>
<dbReference type="KEGG" id="cprv:CYPRO_2014"/>
<dbReference type="PROSITE" id="PS51747">
    <property type="entry name" value="CYT_DCMP_DEAMINASES_2"/>
    <property type="match status" value="1"/>
</dbReference>
<dbReference type="GO" id="GO:0042802">
    <property type="term" value="F:identical protein binding"/>
    <property type="evidence" value="ECO:0007669"/>
    <property type="project" value="UniProtKB-ARBA"/>
</dbReference>
<dbReference type="InterPro" id="IPR016192">
    <property type="entry name" value="APOBEC/CMP_deaminase_Zn-bd"/>
</dbReference>
<dbReference type="Proteomes" id="UP000254808">
    <property type="component" value="Chromosome"/>
</dbReference>
<reference evidence="6 7" key="1">
    <citation type="submission" date="2018-03" db="EMBL/GenBank/DDBJ databases">
        <title>Phenotypic and genomic properties of Cyclonatronum proteinivorum gen. nov., sp. nov., a haloalkaliphilic bacteroidete from soda lakes possessing Na+-translocating rhodopsin.</title>
        <authorList>
            <person name="Toshchakov S.V."/>
            <person name="Korzhenkov A."/>
            <person name="Samarov N.I."/>
            <person name="Kublanov I.V."/>
            <person name="Muntyan M.S."/>
            <person name="Sorokin D.Y."/>
        </authorList>
    </citation>
    <scope>NUCLEOTIDE SEQUENCE [LARGE SCALE GENOMIC DNA]</scope>
    <source>
        <strain evidence="6 7">Omega</strain>
    </source>
</reference>
<dbReference type="GO" id="GO:0008270">
    <property type="term" value="F:zinc ion binding"/>
    <property type="evidence" value="ECO:0007669"/>
    <property type="project" value="InterPro"/>
</dbReference>
<dbReference type="GO" id="GO:0072527">
    <property type="term" value="P:pyrimidine-containing compound metabolic process"/>
    <property type="evidence" value="ECO:0007669"/>
    <property type="project" value="UniProtKB-ARBA"/>
</dbReference>
<evidence type="ECO:0000313" key="6">
    <source>
        <dbReference type="EMBL" id="AXJ01264.1"/>
    </source>
</evidence>
<dbReference type="GO" id="GO:0005829">
    <property type="term" value="C:cytosol"/>
    <property type="evidence" value="ECO:0007669"/>
    <property type="project" value="TreeGrafter"/>
</dbReference>
<dbReference type="RefSeq" id="WP_114984474.1">
    <property type="nucleotide sequence ID" value="NZ_CP027806.1"/>
</dbReference>
<dbReference type="OrthoDB" id="9795347at2"/>
<dbReference type="Pfam" id="PF00383">
    <property type="entry name" value="dCMP_cyt_deam_1"/>
    <property type="match status" value="1"/>
</dbReference>
<organism evidence="6 7">
    <name type="scientific">Cyclonatronum proteinivorum</name>
    <dbReference type="NCBI Taxonomy" id="1457365"/>
    <lineage>
        <taxon>Bacteria</taxon>
        <taxon>Pseudomonadati</taxon>
        <taxon>Balneolota</taxon>
        <taxon>Balneolia</taxon>
        <taxon>Balneolales</taxon>
        <taxon>Cyclonatronaceae</taxon>
        <taxon>Cyclonatronum</taxon>
    </lineage>
</organism>
<accession>A0A345ULB2</accession>
<keyword evidence="4" id="KW-0862">Zinc</keyword>
<dbReference type="PANTHER" id="PTHR11644">
    <property type="entry name" value="CYTIDINE DEAMINASE"/>
    <property type="match status" value="1"/>
</dbReference>
<dbReference type="PANTHER" id="PTHR11644:SF2">
    <property type="entry name" value="CYTIDINE DEAMINASE"/>
    <property type="match status" value="1"/>
</dbReference>
<dbReference type="AlphaFoldDB" id="A0A345ULB2"/>
<dbReference type="PROSITE" id="PS00903">
    <property type="entry name" value="CYT_DCMP_DEAMINASES_1"/>
    <property type="match status" value="1"/>
</dbReference>
<evidence type="ECO:0000256" key="1">
    <source>
        <dbReference type="ARBA" id="ARBA00006576"/>
    </source>
</evidence>
<dbReference type="SUPFAM" id="SSF53927">
    <property type="entry name" value="Cytidine deaminase-like"/>
    <property type="match status" value="2"/>
</dbReference>
<dbReference type="Gene3D" id="3.40.140.10">
    <property type="entry name" value="Cytidine Deaminase, domain 2"/>
    <property type="match status" value="2"/>
</dbReference>
<feature type="domain" description="CMP/dCMP-type deaminase" evidence="5">
    <location>
        <begin position="108"/>
        <end position="235"/>
    </location>
</feature>
<keyword evidence="3" id="KW-0378">Hydrolase</keyword>
<keyword evidence="7" id="KW-1185">Reference proteome</keyword>
<dbReference type="CDD" id="cd01283">
    <property type="entry name" value="cytidine_deaminase"/>
    <property type="match status" value="1"/>
</dbReference>
<evidence type="ECO:0000256" key="2">
    <source>
        <dbReference type="ARBA" id="ARBA00022723"/>
    </source>
</evidence>
<dbReference type="InterPro" id="IPR016193">
    <property type="entry name" value="Cytidine_deaminase-like"/>
</dbReference>
<evidence type="ECO:0000313" key="7">
    <source>
        <dbReference type="Proteomes" id="UP000254808"/>
    </source>
</evidence>